<dbReference type="Gene3D" id="3.50.70.20">
    <property type="entry name" value="Cytochrome P460"/>
    <property type="match status" value="1"/>
</dbReference>
<evidence type="ECO:0008006" key="4">
    <source>
        <dbReference type="Google" id="ProtNLM"/>
    </source>
</evidence>
<organism evidence="2 3">
    <name type="scientific">Haliangium ochraceum (strain DSM 14365 / JCM 11303 / SMP-2)</name>
    <dbReference type="NCBI Taxonomy" id="502025"/>
    <lineage>
        <taxon>Bacteria</taxon>
        <taxon>Pseudomonadati</taxon>
        <taxon>Myxococcota</taxon>
        <taxon>Polyangia</taxon>
        <taxon>Haliangiales</taxon>
        <taxon>Kofleriaceae</taxon>
        <taxon>Haliangium</taxon>
    </lineage>
</organism>
<dbReference type="OrthoDB" id="274365at2"/>
<reference evidence="2 3" key="1">
    <citation type="journal article" date="2010" name="Stand. Genomic Sci.">
        <title>Complete genome sequence of Haliangium ochraceum type strain (SMP-2).</title>
        <authorList>
            <consortium name="US DOE Joint Genome Institute (JGI-PGF)"/>
            <person name="Ivanova N."/>
            <person name="Daum C."/>
            <person name="Lang E."/>
            <person name="Abt B."/>
            <person name="Kopitz M."/>
            <person name="Saunders E."/>
            <person name="Lapidus A."/>
            <person name="Lucas S."/>
            <person name="Glavina Del Rio T."/>
            <person name="Nolan M."/>
            <person name="Tice H."/>
            <person name="Copeland A."/>
            <person name="Cheng J.F."/>
            <person name="Chen F."/>
            <person name="Bruce D."/>
            <person name="Goodwin L."/>
            <person name="Pitluck S."/>
            <person name="Mavromatis K."/>
            <person name="Pati A."/>
            <person name="Mikhailova N."/>
            <person name="Chen A."/>
            <person name="Palaniappan K."/>
            <person name="Land M."/>
            <person name="Hauser L."/>
            <person name="Chang Y.J."/>
            <person name="Jeffries C.D."/>
            <person name="Detter J.C."/>
            <person name="Brettin T."/>
            <person name="Rohde M."/>
            <person name="Goker M."/>
            <person name="Bristow J."/>
            <person name="Markowitz V."/>
            <person name="Eisen J.A."/>
            <person name="Hugenholtz P."/>
            <person name="Kyrpides N.C."/>
            <person name="Klenk H.P."/>
        </authorList>
    </citation>
    <scope>NUCLEOTIDE SEQUENCE [LARGE SCALE GENOMIC DNA]</scope>
    <source>
        <strain evidence="3">DSM 14365 / CIP 107738 / JCM 11303 / AJ 13395 / SMP-2</strain>
    </source>
</reference>
<dbReference type="InterPro" id="IPR038142">
    <property type="entry name" value="Cytochrome_P460_sp"/>
</dbReference>
<dbReference type="KEGG" id="hoh:Hoch_2345"/>
<dbReference type="Proteomes" id="UP000001880">
    <property type="component" value="Chromosome"/>
</dbReference>
<dbReference type="RefSeq" id="WP_012827491.1">
    <property type="nucleotide sequence ID" value="NC_013440.1"/>
</dbReference>
<feature type="signal peptide" evidence="1">
    <location>
        <begin position="1"/>
        <end position="23"/>
    </location>
</feature>
<evidence type="ECO:0000313" key="3">
    <source>
        <dbReference type="Proteomes" id="UP000001880"/>
    </source>
</evidence>
<sequence>MSTSCRVIIPVIACLAVVAGACTAPGNEPALPDDSLEDFDEWDVLPHLIDRAYAGENFVHVNATPYGSALSEDKINVFVSLEGWWHFLHAEPDSEGHGVDLPVGTLIVREVLDATGAVKTLTVMMRAPDGYSPGHGDFWYAVLDPEGFPVFEDGEPLMGALVERCTSCHDERAGDGYLFGVPLVSRDTILPIPDGLQTPGVASF</sequence>
<proteinExistence type="predicted"/>
<dbReference type="AlphaFoldDB" id="D0LJ36"/>
<dbReference type="PROSITE" id="PS51257">
    <property type="entry name" value="PROKAR_LIPOPROTEIN"/>
    <property type="match status" value="1"/>
</dbReference>
<keyword evidence="3" id="KW-1185">Reference proteome</keyword>
<feature type="chain" id="PRO_5003011290" description="Cytochrome P460 domain-containing protein" evidence="1">
    <location>
        <begin position="24"/>
        <end position="204"/>
    </location>
</feature>
<evidence type="ECO:0000256" key="1">
    <source>
        <dbReference type="SAM" id="SignalP"/>
    </source>
</evidence>
<name>D0LJ36_HALO1</name>
<accession>D0LJ36</accession>
<protein>
    <recommendedName>
        <fullName evidence="4">Cytochrome P460 domain-containing protein</fullName>
    </recommendedName>
</protein>
<keyword evidence="1" id="KW-0732">Signal</keyword>
<evidence type="ECO:0000313" key="2">
    <source>
        <dbReference type="EMBL" id="ACY14883.1"/>
    </source>
</evidence>
<dbReference type="CDD" id="cd20716">
    <property type="entry name" value="cyt_P460_fam"/>
    <property type="match status" value="1"/>
</dbReference>
<gene>
    <name evidence="2" type="ordered locus">Hoch_2345</name>
</gene>
<dbReference type="EMBL" id="CP001804">
    <property type="protein sequence ID" value="ACY14883.1"/>
    <property type="molecule type" value="Genomic_DNA"/>
</dbReference>
<dbReference type="HOGENOM" id="CLU_1341703_0_0_7"/>